<name>A0A0G4EHH7_VITBC</name>
<sequence>MAGGEAGEIYQCGSLLDRLIEQDRKLSAPSAHDDGSASTTFSGRLRRAADDVKASHASLLELTNDMLSSAQQDGRAPSYRLVNLSGRQPPSEPPAADRVYGNVDASGHLLTMHSFWQLAKAAAPQYDRIVFDFRCRDEWEAVPPAAAYEIGKCAINLKIVVVRHPSHSPHWWMVGWSAFIEGHSRGVEERRRTGQGGGIEELIFVRIEVQGAPLPRTAPHTPPSPITLLPSFTLLALKSIKGAAEDHCHLFDSRRWRMPALEHFRGAEGSFGAFCGTSDRLQSLDVGGTRVGDVAGVIEGFPGEGSSKLERLQHIRGLGLAGGDADAENIDRLRDALKSRGCLKLQHLGFICLWVPPVTLPTLRAIEGFLPAAVPPFGLPVAGLSVSFATEGVLSFDMSLLHRIPAPSLLMKAMLRQLASIATHVEWAPDVSFMEHPTSLSCEKAFMESIRFDRAFQLTIHQSSPTLPAGHPSTPDPHAPPSHVWAVIDHIAPSAFPNALSELSVGGPFGCAAAARLLTAAKVRVAAESRVLADDVEGSEALQMMKSMGSGTVLGMVQIAGVAGGNVGGLDEWARASAQDQLPSTDSLDITLHDQLAEAIAWEQLDTMLQQFVRSTNKVVIMVLMRDRKELVAAINKVTATTLADGDRTSIAIDPVHTLRISRRRT</sequence>
<gene>
    <name evidence="1" type="ORF">Vbra_1685</name>
</gene>
<dbReference type="VEuPathDB" id="CryptoDB:Vbra_1685"/>
<dbReference type="AlphaFoldDB" id="A0A0G4EHH7"/>
<protein>
    <submittedName>
        <fullName evidence="1">Uncharacterized protein</fullName>
    </submittedName>
</protein>
<dbReference type="InParanoid" id="A0A0G4EHH7"/>
<dbReference type="Proteomes" id="UP000041254">
    <property type="component" value="Unassembled WGS sequence"/>
</dbReference>
<organism evidence="1 2">
    <name type="scientific">Vitrella brassicaformis (strain CCMP3155)</name>
    <dbReference type="NCBI Taxonomy" id="1169540"/>
    <lineage>
        <taxon>Eukaryota</taxon>
        <taxon>Sar</taxon>
        <taxon>Alveolata</taxon>
        <taxon>Colpodellida</taxon>
        <taxon>Vitrellaceae</taxon>
        <taxon>Vitrella</taxon>
    </lineage>
</organism>
<reference evidence="1 2" key="1">
    <citation type="submission" date="2014-11" db="EMBL/GenBank/DDBJ databases">
        <authorList>
            <person name="Zhu J."/>
            <person name="Qi W."/>
            <person name="Song R."/>
        </authorList>
    </citation>
    <scope>NUCLEOTIDE SEQUENCE [LARGE SCALE GENOMIC DNA]</scope>
</reference>
<keyword evidence="2" id="KW-1185">Reference proteome</keyword>
<proteinExistence type="predicted"/>
<evidence type="ECO:0000313" key="2">
    <source>
        <dbReference type="Proteomes" id="UP000041254"/>
    </source>
</evidence>
<evidence type="ECO:0000313" key="1">
    <source>
        <dbReference type="EMBL" id="CEL95947.1"/>
    </source>
</evidence>
<accession>A0A0G4EHH7</accession>
<dbReference type="PhylomeDB" id="A0A0G4EHH7"/>
<dbReference type="EMBL" id="CDMY01000241">
    <property type="protein sequence ID" value="CEL95947.1"/>
    <property type="molecule type" value="Genomic_DNA"/>
</dbReference>